<gene>
    <name evidence="2" type="ORF">Tco_1054588</name>
</gene>
<feature type="compositionally biased region" description="Low complexity" evidence="1">
    <location>
        <begin position="1"/>
        <end position="15"/>
    </location>
</feature>
<accession>A0ABQ5GYF0</accession>
<evidence type="ECO:0000256" key="1">
    <source>
        <dbReference type="SAM" id="MobiDB-lite"/>
    </source>
</evidence>
<proteinExistence type="predicted"/>
<feature type="region of interest" description="Disordered" evidence="1">
    <location>
        <begin position="1"/>
        <end position="33"/>
    </location>
</feature>
<dbReference type="Gene3D" id="3.30.70.270">
    <property type="match status" value="1"/>
</dbReference>
<comment type="caution">
    <text evidence="2">The sequence shown here is derived from an EMBL/GenBank/DDBJ whole genome shotgun (WGS) entry which is preliminary data.</text>
</comment>
<sequence length="320" mass="36228">MPFLQLSQPSSSISPGCGHGRSRKKKKTATSASNPFGIVPLTLSTLSPDDPYQEVIEAFYNKNQHPNIIPPKIRFFLPRWTPFTIAVYFHLHHYQLKLLRFGEILGIQLSHVKKSNFRGINEKAKLGSIIRSPLVATELLNAEVINDIGKLCHQEDIEKSCTLSSNFQSPNPNPPKTEWNVHPNASKRASTTEALAMTQDAIRKLVADSVTSALEAQVRQWQVLVIPTGTPWSYWNSYSENGKLQRVHELLTYSTLMIRKELTRAIIEDLSKVFKKLAKPLTKLPEEQSYSWSEEQESAFNSLKQNSVKSPILALPERKR</sequence>
<feature type="region of interest" description="Disordered" evidence="1">
    <location>
        <begin position="164"/>
        <end position="183"/>
    </location>
</feature>
<evidence type="ECO:0000313" key="2">
    <source>
        <dbReference type="EMBL" id="GJT80246.1"/>
    </source>
</evidence>
<reference evidence="2" key="1">
    <citation type="journal article" date="2022" name="Int. J. Mol. Sci.">
        <title>Draft Genome of Tanacetum Coccineum: Genomic Comparison of Closely Related Tanacetum-Family Plants.</title>
        <authorList>
            <person name="Yamashiro T."/>
            <person name="Shiraishi A."/>
            <person name="Nakayama K."/>
            <person name="Satake H."/>
        </authorList>
    </citation>
    <scope>NUCLEOTIDE SEQUENCE</scope>
</reference>
<organism evidence="2 3">
    <name type="scientific">Tanacetum coccineum</name>
    <dbReference type="NCBI Taxonomy" id="301880"/>
    <lineage>
        <taxon>Eukaryota</taxon>
        <taxon>Viridiplantae</taxon>
        <taxon>Streptophyta</taxon>
        <taxon>Embryophyta</taxon>
        <taxon>Tracheophyta</taxon>
        <taxon>Spermatophyta</taxon>
        <taxon>Magnoliopsida</taxon>
        <taxon>eudicotyledons</taxon>
        <taxon>Gunneridae</taxon>
        <taxon>Pentapetalae</taxon>
        <taxon>asterids</taxon>
        <taxon>campanulids</taxon>
        <taxon>Asterales</taxon>
        <taxon>Asteraceae</taxon>
        <taxon>Asteroideae</taxon>
        <taxon>Anthemideae</taxon>
        <taxon>Anthemidinae</taxon>
        <taxon>Tanacetum</taxon>
    </lineage>
</organism>
<dbReference type="EMBL" id="BQNB010018973">
    <property type="protein sequence ID" value="GJT80246.1"/>
    <property type="molecule type" value="Genomic_DNA"/>
</dbReference>
<protein>
    <submittedName>
        <fullName evidence="2">Uncharacterized protein</fullName>
    </submittedName>
</protein>
<evidence type="ECO:0000313" key="3">
    <source>
        <dbReference type="Proteomes" id="UP001151760"/>
    </source>
</evidence>
<name>A0ABQ5GYF0_9ASTR</name>
<dbReference type="Proteomes" id="UP001151760">
    <property type="component" value="Unassembled WGS sequence"/>
</dbReference>
<dbReference type="InterPro" id="IPR043128">
    <property type="entry name" value="Rev_trsase/Diguanyl_cyclase"/>
</dbReference>
<keyword evidence="3" id="KW-1185">Reference proteome</keyword>
<reference evidence="2" key="2">
    <citation type="submission" date="2022-01" db="EMBL/GenBank/DDBJ databases">
        <authorList>
            <person name="Yamashiro T."/>
            <person name="Shiraishi A."/>
            <person name="Satake H."/>
            <person name="Nakayama K."/>
        </authorList>
    </citation>
    <scope>NUCLEOTIDE SEQUENCE</scope>
</reference>